<dbReference type="Proteomes" id="UP001065613">
    <property type="component" value="Chromosome"/>
</dbReference>
<proteinExistence type="predicted"/>
<name>A0A977PZ33_9CYAN</name>
<evidence type="ECO:0000313" key="1">
    <source>
        <dbReference type="EMBL" id="UXE64437.1"/>
    </source>
</evidence>
<sequence>MSSNFKVVGYSIGELKSVLAGNSKASIHLIESKIYIVYFEEYFDTLKARTIIVEYNYVDRDFLEDFAGYYVRCFPDYKRYCTRIHFFDRSFTEDDFKNLISACENNLLTEKDLQDSYLGFVIVKPLPKTIIGRTCLRTYPKNNAGKDGERFFPIIRQYNVNLFGISLNVETLAFQEQDQVAAACATSALWTVFQGTGKKFQHSIPSPVKITEKAFQSFPLATRAFPNRDGLTAEMMAQAIRDVGLEPFSLNPREEYVRKATLYAYLRGQIPILLGFTIYKVNEQYQRDYTIGGHAVAVTGFHLGSQIEPLMSSGFLLKASQMDKIYVHDDQVGPFSRMNFDKIKISSEDSPQIDSISTSWGSQGGNYRAVIELILIPLYHKIRIPFEVVFDATVRFNWFFIESLIINEKIPFLEERLEWDIYLTTVNDLKSEIFNSNEIESKLRLEVLSYSLPHFIWRATATHEGDKVLDFLFDATDIEQGQFFLRAIEYNQELSEVLREIAKSPSLEQTFQTTSEGKIIEWFKQQSND</sequence>
<organism evidence="1">
    <name type="scientific">Woronichinia naegeliana WA131</name>
    <dbReference type="NCBI Taxonomy" id="2824559"/>
    <lineage>
        <taxon>Bacteria</taxon>
        <taxon>Bacillati</taxon>
        <taxon>Cyanobacteriota</taxon>
        <taxon>Cyanophyceae</taxon>
        <taxon>Synechococcales</taxon>
        <taxon>Coelosphaeriaceae</taxon>
        <taxon>Woronichinia</taxon>
    </lineage>
</organism>
<gene>
    <name evidence="1" type="ORF">KA717_19360</name>
</gene>
<reference evidence="1" key="1">
    <citation type="submission" date="2021-04" db="EMBL/GenBank/DDBJ databases">
        <title>Genome sequence of Woronichinia naegeliana from Washington state freshwater lake bloom.</title>
        <authorList>
            <person name="Dreher T.W."/>
        </authorList>
    </citation>
    <scope>NUCLEOTIDE SEQUENCE</scope>
    <source>
        <strain evidence="1">WA131</strain>
    </source>
</reference>
<accession>A0A977PZ33</accession>
<protein>
    <submittedName>
        <fullName evidence="1">Uncharacterized protein</fullName>
    </submittedName>
</protein>
<dbReference type="EMBL" id="CP073041">
    <property type="protein sequence ID" value="UXE64437.1"/>
    <property type="molecule type" value="Genomic_DNA"/>
</dbReference>
<dbReference type="AlphaFoldDB" id="A0A977PZ33"/>
<dbReference type="KEGG" id="wna:KA717_19360"/>